<evidence type="ECO:0000256" key="3">
    <source>
        <dbReference type="SAM" id="SignalP"/>
    </source>
</evidence>
<keyword evidence="2" id="KW-0812">Transmembrane</keyword>
<feature type="compositionally biased region" description="Basic and acidic residues" evidence="1">
    <location>
        <begin position="225"/>
        <end position="267"/>
    </location>
</feature>
<evidence type="ECO:0000313" key="5">
    <source>
        <dbReference type="Proteomes" id="UP000219338"/>
    </source>
</evidence>
<dbReference type="STRING" id="47428.A0A284QVP4"/>
<reference evidence="5" key="1">
    <citation type="journal article" date="2017" name="Nat. Ecol. Evol.">
        <title>Genome expansion and lineage-specific genetic innovations in the forest pathogenic fungi Armillaria.</title>
        <authorList>
            <person name="Sipos G."/>
            <person name="Prasanna A.N."/>
            <person name="Walter M.C."/>
            <person name="O'Connor E."/>
            <person name="Balint B."/>
            <person name="Krizsan K."/>
            <person name="Kiss B."/>
            <person name="Hess J."/>
            <person name="Varga T."/>
            <person name="Slot J."/>
            <person name="Riley R."/>
            <person name="Boka B."/>
            <person name="Rigling D."/>
            <person name="Barry K."/>
            <person name="Lee J."/>
            <person name="Mihaltcheva S."/>
            <person name="LaButti K."/>
            <person name="Lipzen A."/>
            <person name="Waldron R."/>
            <person name="Moloney N.M."/>
            <person name="Sperisen C."/>
            <person name="Kredics L."/>
            <person name="Vagvoelgyi C."/>
            <person name="Patrignani A."/>
            <person name="Fitzpatrick D."/>
            <person name="Nagy I."/>
            <person name="Doyle S."/>
            <person name="Anderson J.B."/>
            <person name="Grigoriev I.V."/>
            <person name="Gueldener U."/>
            <person name="Muensterkoetter M."/>
            <person name="Nagy L.G."/>
        </authorList>
    </citation>
    <scope>NUCLEOTIDE SEQUENCE [LARGE SCALE GENOMIC DNA]</scope>
    <source>
        <strain evidence="5">C18/9</strain>
    </source>
</reference>
<dbReference type="OMA" id="WRVNCAS"/>
<keyword evidence="5" id="KW-1185">Reference proteome</keyword>
<keyword evidence="3" id="KW-0732">Signal</keyword>
<name>A0A284QVP4_ARMOS</name>
<feature type="region of interest" description="Disordered" evidence="1">
    <location>
        <begin position="156"/>
        <end position="195"/>
    </location>
</feature>
<dbReference type="OrthoDB" id="3362711at2759"/>
<evidence type="ECO:0000256" key="1">
    <source>
        <dbReference type="SAM" id="MobiDB-lite"/>
    </source>
</evidence>
<feature type="region of interest" description="Disordered" evidence="1">
    <location>
        <begin position="224"/>
        <end position="267"/>
    </location>
</feature>
<proteinExistence type="predicted"/>
<feature type="chain" id="PRO_5012899445" evidence="3">
    <location>
        <begin position="24"/>
        <end position="267"/>
    </location>
</feature>
<dbReference type="EMBL" id="FUEG01000002">
    <property type="protein sequence ID" value="SJL00491.1"/>
    <property type="molecule type" value="Genomic_DNA"/>
</dbReference>
<dbReference type="AlphaFoldDB" id="A0A284QVP4"/>
<gene>
    <name evidence="4" type="ORF">ARMOST_03804</name>
</gene>
<feature type="compositionally biased region" description="Low complexity" evidence="1">
    <location>
        <begin position="162"/>
        <end position="194"/>
    </location>
</feature>
<protein>
    <submittedName>
        <fullName evidence="4">Uncharacterized protein</fullName>
    </submittedName>
</protein>
<accession>A0A284QVP4</accession>
<feature type="signal peptide" evidence="3">
    <location>
        <begin position="1"/>
        <end position="23"/>
    </location>
</feature>
<feature type="transmembrane region" description="Helical" evidence="2">
    <location>
        <begin position="195"/>
        <end position="219"/>
    </location>
</feature>
<keyword evidence="2" id="KW-0472">Membrane</keyword>
<sequence length="267" mass="28728">MPPKMQSFSTLLFTLFIPLIVLGQTNFTATCTLSDFHWTFNTVSKSPCDVASSLLAVCNDGSYTLQSLPDMTHYLGPSVDAANPCQCSTVSYSLISACGACQNRTFAQWSQWRVNCASVDIGGFPEPIPNGTHVPGWAYLDVKTKDTFDINQAKQDANATESTFVPQPTSTTVSSTTSTPSASPTQESHSNHGNVVGGSVAGGVFGLMAVVGLIGIWTYRRRERRVGSHDEEKLAASDSKDKDKDKNDADEMSRLPALHKETVPPGL</sequence>
<organism evidence="4 5">
    <name type="scientific">Armillaria ostoyae</name>
    <name type="common">Armillaria root rot fungus</name>
    <dbReference type="NCBI Taxonomy" id="47428"/>
    <lineage>
        <taxon>Eukaryota</taxon>
        <taxon>Fungi</taxon>
        <taxon>Dikarya</taxon>
        <taxon>Basidiomycota</taxon>
        <taxon>Agaricomycotina</taxon>
        <taxon>Agaricomycetes</taxon>
        <taxon>Agaricomycetidae</taxon>
        <taxon>Agaricales</taxon>
        <taxon>Marasmiineae</taxon>
        <taxon>Physalacriaceae</taxon>
        <taxon>Armillaria</taxon>
    </lineage>
</organism>
<keyword evidence="2" id="KW-1133">Transmembrane helix</keyword>
<evidence type="ECO:0000313" key="4">
    <source>
        <dbReference type="EMBL" id="SJL00491.1"/>
    </source>
</evidence>
<evidence type="ECO:0000256" key="2">
    <source>
        <dbReference type="SAM" id="Phobius"/>
    </source>
</evidence>
<dbReference type="Proteomes" id="UP000219338">
    <property type="component" value="Unassembled WGS sequence"/>
</dbReference>